<sequence>MNERHIRRIVIVGGGTAGWMAAAPLSQQLPRQGPMGCEIVLVESPDIATVGVGEATIPPIRTFNNLLGLDDTEFTKRTQGTYKLGIEFRNWGRIGHRFFHGFGDFGPPIQNRAPYQHWLRLSAKHPDFPSYEDWSTSSVMARHMKFTPPLAGSPSAHNSYSYAYQFDASLYAGYLREYAMARGVQRELGTVVDVELRPEDGFVAAVRMADGRRIEGDLFIDCSGFRGLLIEGAMKAGYEDWRKWLPCDRALAVSSERTEPLRPYTTSTAHAPGWQWTIPLQHRTGSGLVYNSDCISDDEASALLVANLEGKPQGVPNPLRFVTGRRKRAWVKNVVALGLAAGFVEPLESTSIHIIMDGVGWLVEYFPDRDFHPSLAAEFNRQHAEQFESTRDFIAMHYHLTQRDDSELWRYCANMKLPETLAHQIDMFRGTGRVVMHHQLGFLEPSWVSMYLGLGLRPDRLAPFVEHVDEQALLAHFMRVRQAIAGTVAEMPDHAAYIERHVKADPP</sequence>
<dbReference type="PANTHER" id="PTHR43747:SF4">
    <property type="entry name" value="FLAVIN-DEPENDENT TRYPTOPHAN HALOGENASE"/>
    <property type="match status" value="1"/>
</dbReference>
<organism evidence="1 2">
    <name type="scientific">Pseudoxanthomonas sacheonensis</name>
    <dbReference type="NCBI Taxonomy" id="443615"/>
    <lineage>
        <taxon>Bacteria</taxon>
        <taxon>Pseudomonadati</taxon>
        <taxon>Pseudomonadota</taxon>
        <taxon>Gammaproteobacteria</taxon>
        <taxon>Lysobacterales</taxon>
        <taxon>Lysobacteraceae</taxon>
        <taxon>Pseudoxanthomonas</taxon>
    </lineage>
</organism>
<dbReference type="InterPro" id="IPR036188">
    <property type="entry name" value="FAD/NAD-bd_sf"/>
</dbReference>
<evidence type="ECO:0000313" key="2">
    <source>
        <dbReference type="Proteomes" id="UP001254759"/>
    </source>
</evidence>
<dbReference type="PANTHER" id="PTHR43747">
    <property type="entry name" value="FAD-BINDING PROTEIN"/>
    <property type="match status" value="1"/>
</dbReference>
<evidence type="ECO:0000313" key="1">
    <source>
        <dbReference type="EMBL" id="MDR6841188.1"/>
    </source>
</evidence>
<dbReference type="EC" id="1.14.19.9" evidence="1"/>
<dbReference type="Gene3D" id="3.50.50.60">
    <property type="entry name" value="FAD/NAD(P)-binding domain"/>
    <property type="match status" value="1"/>
</dbReference>
<dbReference type="Proteomes" id="UP001254759">
    <property type="component" value="Unassembled WGS sequence"/>
</dbReference>
<dbReference type="InterPro" id="IPR050816">
    <property type="entry name" value="Flavin-dep_Halogenase_NPB"/>
</dbReference>
<dbReference type="GO" id="GO:0016491">
    <property type="term" value="F:oxidoreductase activity"/>
    <property type="evidence" value="ECO:0007669"/>
    <property type="project" value="UniProtKB-KW"/>
</dbReference>
<dbReference type="RefSeq" id="WP_310091742.1">
    <property type="nucleotide sequence ID" value="NZ_JAVDTT010000002.1"/>
</dbReference>
<dbReference type="PIRSF" id="PIRSF011396">
    <property type="entry name" value="Trp_halogenase"/>
    <property type="match status" value="1"/>
</dbReference>
<reference evidence="1 2" key="1">
    <citation type="submission" date="2023-07" db="EMBL/GenBank/DDBJ databases">
        <title>Sorghum-associated microbial communities from plants grown in Nebraska, USA.</title>
        <authorList>
            <person name="Schachtman D."/>
        </authorList>
    </citation>
    <scope>NUCLEOTIDE SEQUENCE [LARGE SCALE GENOMIC DNA]</scope>
    <source>
        <strain evidence="1 2">BE107</strain>
    </source>
</reference>
<accession>A0ABU1RQY2</accession>
<gene>
    <name evidence="1" type="ORF">J2W94_001473</name>
</gene>
<dbReference type="InterPro" id="IPR033856">
    <property type="entry name" value="Trp_halogen"/>
</dbReference>
<dbReference type="SUPFAM" id="SSF51905">
    <property type="entry name" value="FAD/NAD(P)-binding domain"/>
    <property type="match status" value="1"/>
</dbReference>
<keyword evidence="2" id="KW-1185">Reference proteome</keyword>
<dbReference type="InterPro" id="IPR006905">
    <property type="entry name" value="Flavin_halogenase"/>
</dbReference>
<proteinExistence type="predicted"/>
<dbReference type="Pfam" id="PF04820">
    <property type="entry name" value="Trp_halogenase"/>
    <property type="match status" value="1"/>
</dbReference>
<comment type="caution">
    <text evidence="1">The sequence shown here is derived from an EMBL/GenBank/DDBJ whole genome shotgun (WGS) entry which is preliminary data.</text>
</comment>
<keyword evidence="1" id="KW-0560">Oxidoreductase</keyword>
<protein>
    <submittedName>
        <fullName evidence="1">Tryptophan halogenase</fullName>
        <ecNumber evidence="1">1.14.19.9</ecNumber>
    </submittedName>
</protein>
<name>A0ABU1RQY2_9GAMM</name>
<dbReference type="EMBL" id="JAVDTT010000002">
    <property type="protein sequence ID" value="MDR6841188.1"/>
    <property type="molecule type" value="Genomic_DNA"/>
</dbReference>